<dbReference type="EMBL" id="QEFC01000099">
    <property type="protein sequence ID" value="KAE9466261.1"/>
    <property type="molecule type" value="Genomic_DNA"/>
</dbReference>
<feature type="non-terminal residue" evidence="1">
    <location>
        <position position="1"/>
    </location>
</feature>
<dbReference type="Pfam" id="PF04640">
    <property type="entry name" value="PLATZ"/>
    <property type="match status" value="1"/>
</dbReference>
<dbReference type="PANTHER" id="PTHR31065">
    <property type="entry name" value="PLATZ TRANSCRIPTION FACTOR FAMILY PROTEIN"/>
    <property type="match status" value="1"/>
</dbReference>
<reference evidence="1 2" key="1">
    <citation type="journal article" date="2019" name="Genome Biol. Evol.">
        <title>The Rhododendron genome and chromosomal organization provide insight into shared whole-genome duplications across the heath family (Ericaceae).</title>
        <authorList>
            <person name="Soza V.L."/>
            <person name="Lindsley D."/>
            <person name="Waalkes A."/>
            <person name="Ramage E."/>
            <person name="Patwardhan R.P."/>
            <person name="Burton J.N."/>
            <person name="Adey A."/>
            <person name="Kumar A."/>
            <person name="Qiu R."/>
            <person name="Shendure J."/>
            <person name="Hall B."/>
        </authorList>
    </citation>
    <scope>NUCLEOTIDE SEQUENCE [LARGE SCALE GENOMIC DNA]</scope>
    <source>
        <strain evidence="1">RSF 1966-606</strain>
    </source>
</reference>
<comment type="caution">
    <text evidence="1">The sequence shown here is derived from an EMBL/GenBank/DDBJ whole genome shotgun (WGS) entry which is preliminary data.</text>
</comment>
<evidence type="ECO:0000313" key="2">
    <source>
        <dbReference type="Proteomes" id="UP000428333"/>
    </source>
</evidence>
<dbReference type="PANTHER" id="PTHR31065:SF9">
    <property type="entry name" value="TRANSCRIPTION FACTOR FAMILY PROTEIN, PUTATIVE-RELATED"/>
    <property type="match status" value="1"/>
</dbReference>
<dbReference type="Proteomes" id="UP000428333">
    <property type="component" value="Linkage Group LG01"/>
</dbReference>
<organism evidence="1 2">
    <name type="scientific">Rhododendron williamsianum</name>
    <dbReference type="NCBI Taxonomy" id="262921"/>
    <lineage>
        <taxon>Eukaryota</taxon>
        <taxon>Viridiplantae</taxon>
        <taxon>Streptophyta</taxon>
        <taxon>Embryophyta</taxon>
        <taxon>Tracheophyta</taxon>
        <taxon>Spermatophyta</taxon>
        <taxon>Magnoliopsida</taxon>
        <taxon>eudicotyledons</taxon>
        <taxon>Gunneridae</taxon>
        <taxon>Pentapetalae</taxon>
        <taxon>asterids</taxon>
        <taxon>Ericales</taxon>
        <taxon>Ericaceae</taxon>
        <taxon>Ericoideae</taxon>
        <taxon>Rhodoreae</taxon>
        <taxon>Rhododendron</taxon>
    </lineage>
</organism>
<name>A0A6A4MEB2_9ERIC</name>
<proteinExistence type="predicted"/>
<evidence type="ECO:0000313" key="1">
    <source>
        <dbReference type="EMBL" id="KAE9466261.1"/>
    </source>
</evidence>
<keyword evidence="2" id="KW-1185">Reference proteome</keyword>
<gene>
    <name evidence="1" type="ORF">C3L33_01824</name>
</gene>
<dbReference type="InterPro" id="IPR006734">
    <property type="entry name" value="PLATZ"/>
</dbReference>
<sequence>MASSSLVQLLKGRTLAANNRRGHCSRITAPIGGRGEISSSDSRFIESVSNAYEEDKVPAHSAIPKYVGSHAEHRVLKLYRHVYKDVVPLNEMRKHIDCSNIQAYRCNKQLVIALNPLPHSGSLTSEEAACDTCKRVLLHPNANRYCCIACKVQAFSIKTNEMEPPFLAIHSPPPPEPKAKRPRKGIITSLEQLARKEKEKKEAMNLQRLALFCSSIPLFASALKNLVLLCSPPDDQISIAANSNCEMAMVEGEGDDAAAASNAAAQKHFRQLQHVRMA</sequence>
<protein>
    <submittedName>
        <fullName evidence="1">Uncharacterized protein</fullName>
    </submittedName>
</protein>
<dbReference type="OrthoDB" id="670813at2759"/>
<dbReference type="AlphaFoldDB" id="A0A6A4MEB2"/>
<accession>A0A6A4MEB2</accession>